<keyword evidence="5" id="KW-0808">Transferase</keyword>
<proteinExistence type="inferred from homology"/>
<dbReference type="SUPFAM" id="SSF53383">
    <property type="entry name" value="PLP-dependent transferases"/>
    <property type="match status" value="1"/>
</dbReference>
<dbReference type="AlphaFoldDB" id="A0A9D7SK52"/>
<dbReference type="InterPro" id="IPR015421">
    <property type="entry name" value="PyrdxlP-dep_Trfase_major"/>
</dbReference>
<dbReference type="GO" id="GO:0000271">
    <property type="term" value="P:polysaccharide biosynthetic process"/>
    <property type="evidence" value="ECO:0007669"/>
    <property type="project" value="TreeGrafter"/>
</dbReference>
<dbReference type="PIRSF" id="PIRSF000390">
    <property type="entry name" value="PLP_StrS"/>
    <property type="match status" value="1"/>
</dbReference>
<dbReference type="EMBL" id="JADKIO010000013">
    <property type="protein sequence ID" value="MBK9798014.1"/>
    <property type="molecule type" value="Genomic_DNA"/>
</dbReference>
<sequence length="404" mass="44963">MSYVRRADFLPFTRPMVGEEEIAEIIDTIHSGWITTGPKSAKFEEALKAYNGVPHCLAMNSATTAQEITLQVLNLQPGDEVITTSLTWVSTLSTVVLQGGVPVLVDIDPVTLNMDPARIEAAITPRTKGIIPVHLTGLPCSMDAIWALAEKHGLWVIEDAAQAMGARYKGTKIGGNPRSIMSVYSFHPNKNMTTGEGGAIAFFDDDFEGRIKRLRFHGIDRDAWKRFAKEGSPHTEVFEPGRKANFMDLQAAMGLHQIQKLDGFNARRGLLFHRYLDLLKDLDEVMLPWPGDADHGHCFHLFVLRLHPDRLGLDRDAFVAALKEENIGTGIHYRPAHVHPWYRDFYAAHPQHLPKDGLPHSEWSGERLLSLPLWPGLTEADQDQVVAAIKQVIAQAKAGSRLRA</sequence>
<dbReference type="Proteomes" id="UP000886657">
    <property type="component" value="Unassembled WGS sequence"/>
</dbReference>
<comment type="caution">
    <text evidence="5">The sequence shown here is derived from an EMBL/GenBank/DDBJ whole genome shotgun (WGS) entry which is preliminary data.</text>
</comment>
<name>A0A9D7SK52_9BACT</name>
<evidence type="ECO:0000256" key="4">
    <source>
        <dbReference type="RuleBase" id="RU004508"/>
    </source>
</evidence>
<dbReference type="InterPro" id="IPR015424">
    <property type="entry name" value="PyrdxlP-dep_Trfase"/>
</dbReference>
<feature type="modified residue" description="N6-(pyridoxal phosphate)lysine" evidence="3">
    <location>
        <position position="190"/>
    </location>
</feature>
<evidence type="ECO:0000256" key="1">
    <source>
        <dbReference type="ARBA" id="ARBA00037999"/>
    </source>
</evidence>
<dbReference type="GO" id="GO:0030170">
    <property type="term" value="F:pyridoxal phosphate binding"/>
    <property type="evidence" value="ECO:0007669"/>
    <property type="project" value="TreeGrafter"/>
</dbReference>
<evidence type="ECO:0000313" key="5">
    <source>
        <dbReference type="EMBL" id="MBK9798014.1"/>
    </source>
</evidence>
<comment type="similarity">
    <text evidence="1 4">Belongs to the DegT/DnrJ/EryC1 family.</text>
</comment>
<dbReference type="InterPro" id="IPR015422">
    <property type="entry name" value="PyrdxlP-dep_Trfase_small"/>
</dbReference>
<dbReference type="PANTHER" id="PTHR30244">
    <property type="entry name" value="TRANSAMINASE"/>
    <property type="match status" value="1"/>
</dbReference>
<dbReference type="GO" id="GO:0008483">
    <property type="term" value="F:transaminase activity"/>
    <property type="evidence" value="ECO:0007669"/>
    <property type="project" value="UniProtKB-KW"/>
</dbReference>
<keyword evidence="3 4" id="KW-0663">Pyridoxal phosphate</keyword>
<evidence type="ECO:0000313" key="6">
    <source>
        <dbReference type="Proteomes" id="UP000886657"/>
    </source>
</evidence>
<gene>
    <name evidence="5" type="ORF">IPP58_16340</name>
</gene>
<evidence type="ECO:0000256" key="2">
    <source>
        <dbReference type="PIRSR" id="PIRSR000390-1"/>
    </source>
</evidence>
<dbReference type="Pfam" id="PF01041">
    <property type="entry name" value="DegT_DnrJ_EryC1"/>
    <property type="match status" value="1"/>
</dbReference>
<dbReference type="Gene3D" id="3.90.1150.10">
    <property type="entry name" value="Aspartate Aminotransferase, domain 1"/>
    <property type="match status" value="1"/>
</dbReference>
<accession>A0A9D7SK52</accession>
<dbReference type="PANTHER" id="PTHR30244:SF34">
    <property type="entry name" value="DTDP-4-AMINO-4,6-DIDEOXYGALACTOSE TRANSAMINASE"/>
    <property type="match status" value="1"/>
</dbReference>
<dbReference type="InterPro" id="IPR000653">
    <property type="entry name" value="DegT/StrS_aminotransferase"/>
</dbReference>
<dbReference type="Gene3D" id="3.40.640.10">
    <property type="entry name" value="Type I PLP-dependent aspartate aminotransferase-like (Major domain)"/>
    <property type="match status" value="1"/>
</dbReference>
<feature type="active site" description="Proton acceptor" evidence="2">
    <location>
        <position position="190"/>
    </location>
</feature>
<protein>
    <submittedName>
        <fullName evidence="5">DegT/DnrJ/EryC1/StrS family aminotransferase</fullName>
    </submittedName>
</protein>
<reference evidence="5" key="1">
    <citation type="submission" date="2020-10" db="EMBL/GenBank/DDBJ databases">
        <title>Connecting structure to function with the recovery of over 1000 high-quality activated sludge metagenome-assembled genomes encoding full-length rRNA genes using long-read sequencing.</title>
        <authorList>
            <person name="Singleton C.M."/>
            <person name="Petriglieri F."/>
            <person name="Kristensen J.M."/>
            <person name="Kirkegaard R.H."/>
            <person name="Michaelsen T.Y."/>
            <person name="Andersen M.H."/>
            <person name="Karst S.M."/>
            <person name="Dueholm M.S."/>
            <person name="Nielsen P.H."/>
            <person name="Albertsen M."/>
        </authorList>
    </citation>
    <scope>NUCLEOTIDE SEQUENCE</scope>
    <source>
        <strain evidence="5">Skiv_18-Q3-R9-52_MAXAC.067</strain>
    </source>
</reference>
<evidence type="ECO:0000256" key="3">
    <source>
        <dbReference type="PIRSR" id="PIRSR000390-2"/>
    </source>
</evidence>
<dbReference type="CDD" id="cd00616">
    <property type="entry name" value="AHBA_syn"/>
    <property type="match status" value="1"/>
</dbReference>
<organism evidence="5 6">
    <name type="scientific">Candidatus Geothrix skivensis</name>
    <dbReference type="NCBI Taxonomy" id="2954439"/>
    <lineage>
        <taxon>Bacteria</taxon>
        <taxon>Pseudomonadati</taxon>
        <taxon>Acidobacteriota</taxon>
        <taxon>Holophagae</taxon>
        <taxon>Holophagales</taxon>
        <taxon>Holophagaceae</taxon>
        <taxon>Geothrix</taxon>
    </lineage>
</organism>
<keyword evidence="5" id="KW-0032">Aminotransferase</keyword>